<proteinExistence type="predicted"/>
<gene>
    <name evidence="2" type="ORF">EYD46_17640</name>
</gene>
<keyword evidence="1" id="KW-0472">Membrane</keyword>
<dbReference type="EMBL" id="SIRS01000032">
    <property type="protein sequence ID" value="TBN11177.1"/>
    <property type="molecule type" value="Genomic_DNA"/>
</dbReference>
<evidence type="ECO:0000256" key="1">
    <source>
        <dbReference type="SAM" id="Phobius"/>
    </source>
</evidence>
<comment type="caution">
    <text evidence="2">The sequence shown here is derived from an EMBL/GenBank/DDBJ whole genome shotgun (WGS) entry which is preliminary data.</text>
</comment>
<reference evidence="2 3" key="1">
    <citation type="journal article" date="2015" name="Int. J. Syst. Evol. Microbiol.">
        <title>Hyunsoonleella pacifica sp. nov., isolated from seawater of South Pacific Gyre.</title>
        <authorList>
            <person name="Gao X."/>
            <person name="Zhang Z."/>
            <person name="Dai X."/>
            <person name="Zhang X.H."/>
        </authorList>
    </citation>
    <scope>NUCLEOTIDE SEQUENCE [LARGE SCALE GENOMIC DNA]</scope>
    <source>
        <strain evidence="2 3">SW033</strain>
    </source>
</reference>
<name>A0A4V2JAL3_9FLAO</name>
<dbReference type="AlphaFoldDB" id="A0A4V2JAL3"/>
<feature type="transmembrane region" description="Helical" evidence="1">
    <location>
        <begin position="6"/>
        <end position="22"/>
    </location>
</feature>
<evidence type="ECO:0000313" key="3">
    <source>
        <dbReference type="Proteomes" id="UP000292372"/>
    </source>
</evidence>
<keyword evidence="1" id="KW-0812">Transmembrane</keyword>
<dbReference type="Proteomes" id="UP000292372">
    <property type="component" value="Unassembled WGS sequence"/>
</dbReference>
<sequence length="23" mass="2647">MNLNLTLVGQAISFAIFVWFCMK</sequence>
<keyword evidence="3" id="KW-1185">Reference proteome</keyword>
<feature type="non-terminal residue" evidence="2">
    <location>
        <position position="23"/>
    </location>
</feature>
<evidence type="ECO:0000313" key="2">
    <source>
        <dbReference type="EMBL" id="TBN11177.1"/>
    </source>
</evidence>
<accession>A0A4V2JAL3</accession>
<protein>
    <submittedName>
        <fullName evidence="2">F0F1 ATP synthase subunit B</fullName>
    </submittedName>
</protein>
<organism evidence="2 3">
    <name type="scientific">Hyunsoonleella pacifica</name>
    <dbReference type="NCBI Taxonomy" id="1080224"/>
    <lineage>
        <taxon>Bacteria</taxon>
        <taxon>Pseudomonadati</taxon>
        <taxon>Bacteroidota</taxon>
        <taxon>Flavobacteriia</taxon>
        <taxon>Flavobacteriales</taxon>
        <taxon>Flavobacteriaceae</taxon>
    </lineage>
</organism>
<keyword evidence="1" id="KW-1133">Transmembrane helix</keyword>